<sequence length="152" mass="17096">MLLFQMVTFLPIVFLVCFATSQEAENKRAVTEHQLLHDRGRALQGLKRLMWLHNAVGGVHTATGRDISQAHFMWTSPKSQDISDLYDSTGREEVPEIMKQPLLGLLEKESPFAVLKKTNMLQYLKNVKGSQDLRDISDLSQVADQGGNISLD</sequence>
<evidence type="ECO:0000313" key="1">
    <source>
        <dbReference type="EMBL" id="KAH8000174.1"/>
    </source>
</evidence>
<evidence type="ECO:0000313" key="2">
    <source>
        <dbReference type="Proteomes" id="UP000827872"/>
    </source>
</evidence>
<name>A0ACB8F4U1_9SAUR</name>
<keyword evidence="2" id="KW-1185">Reference proteome</keyword>
<dbReference type="EMBL" id="CM037618">
    <property type="protein sequence ID" value="KAH8000174.1"/>
    <property type="molecule type" value="Genomic_DNA"/>
</dbReference>
<comment type="caution">
    <text evidence="1">The sequence shown here is derived from an EMBL/GenBank/DDBJ whole genome shotgun (WGS) entry which is preliminary data.</text>
</comment>
<proteinExistence type="predicted"/>
<gene>
    <name evidence="1" type="ORF">K3G42_022981</name>
</gene>
<accession>A0ACB8F4U1</accession>
<organism evidence="1 2">
    <name type="scientific">Sphaerodactylus townsendi</name>
    <dbReference type="NCBI Taxonomy" id="933632"/>
    <lineage>
        <taxon>Eukaryota</taxon>
        <taxon>Metazoa</taxon>
        <taxon>Chordata</taxon>
        <taxon>Craniata</taxon>
        <taxon>Vertebrata</taxon>
        <taxon>Euteleostomi</taxon>
        <taxon>Lepidosauria</taxon>
        <taxon>Squamata</taxon>
        <taxon>Bifurcata</taxon>
        <taxon>Gekkota</taxon>
        <taxon>Sphaerodactylidae</taxon>
        <taxon>Sphaerodactylus</taxon>
    </lineage>
</organism>
<protein>
    <submittedName>
        <fullName evidence="1">Uncharacterized protein</fullName>
    </submittedName>
</protein>
<dbReference type="Proteomes" id="UP000827872">
    <property type="component" value="Linkage Group LG05"/>
</dbReference>
<reference evidence="1" key="1">
    <citation type="submission" date="2021-08" db="EMBL/GenBank/DDBJ databases">
        <title>The first chromosome-level gecko genome reveals the dynamic sex chromosomes of Neotropical dwarf geckos (Sphaerodactylidae: Sphaerodactylus).</title>
        <authorList>
            <person name="Pinto B.J."/>
            <person name="Keating S.E."/>
            <person name="Gamble T."/>
        </authorList>
    </citation>
    <scope>NUCLEOTIDE SEQUENCE</scope>
    <source>
        <strain evidence="1">TG3544</strain>
    </source>
</reference>